<feature type="compositionally biased region" description="Basic and acidic residues" evidence="1">
    <location>
        <begin position="132"/>
        <end position="145"/>
    </location>
</feature>
<accession>A0A1N6I529</accession>
<gene>
    <name evidence="2" type="ORF">SAMN05443544_3689</name>
</gene>
<evidence type="ECO:0000256" key="1">
    <source>
        <dbReference type="SAM" id="MobiDB-lite"/>
    </source>
</evidence>
<dbReference type="Proteomes" id="UP000184699">
    <property type="component" value="Unassembled WGS sequence"/>
</dbReference>
<keyword evidence="3" id="KW-1185">Reference proteome</keyword>
<dbReference type="STRING" id="232089.SAMN05443544_3689"/>
<protein>
    <submittedName>
        <fullName evidence="2">Uncharacterized protein</fullName>
    </submittedName>
</protein>
<proteinExistence type="predicted"/>
<feature type="region of interest" description="Disordered" evidence="1">
    <location>
        <begin position="124"/>
        <end position="168"/>
    </location>
</feature>
<feature type="compositionally biased region" description="Basic and acidic residues" evidence="1">
    <location>
        <begin position="153"/>
        <end position="168"/>
    </location>
</feature>
<reference evidence="3" key="1">
    <citation type="submission" date="2016-11" db="EMBL/GenBank/DDBJ databases">
        <authorList>
            <person name="Varghese N."/>
            <person name="Submissions S."/>
        </authorList>
    </citation>
    <scope>NUCLEOTIDE SEQUENCE [LARGE SCALE GENOMIC DNA]</scope>
    <source>
        <strain evidence="3">DSM 8595</strain>
    </source>
</reference>
<sequence>MHVRASATLGQTVPIEAGASYRLPLSGLHVTARLTTPSGAQMALTLTDVDGDGESTGAYHGSFAAMEAGRYHGVITIEGGADAQTALGLTRSLHLEDDVPVDLTSDAPPFRRTIPVQILVRREGSEIEEDEREKKDAQPDDEIWKRPVPLSSHVREQERAHPPCRCDHPWRELRSRRCLRGAPADVRYGADP</sequence>
<evidence type="ECO:0000313" key="3">
    <source>
        <dbReference type="Proteomes" id="UP000184699"/>
    </source>
</evidence>
<name>A0A1N6I529_9MICO</name>
<dbReference type="RefSeq" id="WP_074261807.1">
    <property type="nucleotide sequence ID" value="NZ_FSRJ01000005.1"/>
</dbReference>
<evidence type="ECO:0000313" key="2">
    <source>
        <dbReference type="EMBL" id="SIO27146.1"/>
    </source>
</evidence>
<organism evidence="2 3">
    <name type="scientific">Agromyces cerinus subsp. cerinus</name>
    <dbReference type="NCBI Taxonomy" id="232089"/>
    <lineage>
        <taxon>Bacteria</taxon>
        <taxon>Bacillati</taxon>
        <taxon>Actinomycetota</taxon>
        <taxon>Actinomycetes</taxon>
        <taxon>Micrococcales</taxon>
        <taxon>Microbacteriaceae</taxon>
        <taxon>Agromyces</taxon>
    </lineage>
</organism>
<dbReference type="EMBL" id="FSRJ01000005">
    <property type="protein sequence ID" value="SIO27146.1"/>
    <property type="molecule type" value="Genomic_DNA"/>
</dbReference>
<dbReference type="AlphaFoldDB" id="A0A1N6I529"/>